<sequence length="121" mass="14409">MEIDGGIGGGGVATVVRSRWSQWWSSSNGLWWLATAASGERWRYLLGYTEEMRMISRDENFTDRTTIHAIWIMQYYTSFYTLLDEEEELETYIDVMDYTYIIIEVYDSFTRHFIHMMSEVK</sequence>
<comment type="caution">
    <text evidence="1">The sequence shown here is derived from an EMBL/GenBank/DDBJ whole genome shotgun (WGS) entry which is preliminary data.</text>
</comment>
<organism evidence="1 2">
    <name type="scientific">Forsythia ovata</name>
    <dbReference type="NCBI Taxonomy" id="205694"/>
    <lineage>
        <taxon>Eukaryota</taxon>
        <taxon>Viridiplantae</taxon>
        <taxon>Streptophyta</taxon>
        <taxon>Embryophyta</taxon>
        <taxon>Tracheophyta</taxon>
        <taxon>Spermatophyta</taxon>
        <taxon>Magnoliopsida</taxon>
        <taxon>eudicotyledons</taxon>
        <taxon>Gunneridae</taxon>
        <taxon>Pentapetalae</taxon>
        <taxon>asterids</taxon>
        <taxon>lamiids</taxon>
        <taxon>Lamiales</taxon>
        <taxon>Oleaceae</taxon>
        <taxon>Forsythieae</taxon>
        <taxon>Forsythia</taxon>
    </lineage>
</organism>
<protein>
    <submittedName>
        <fullName evidence="1">Uncharacterized protein</fullName>
    </submittedName>
</protein>
<evidence type="ECO:0000313" key="2">
    <source>
        <dbReference type="Proteomes" id="UP001604277"/>
    </source>
</evidence>
<proteinExistence type="predicted"/>
<gene>
    <name evidence="1" type="ORF">Fot_35242</name>
</gene>
<dbReference type="Proteomes" id="UP001604277">
    <property type="component" value="Unassembled WGS sequence"/>
</dbReference>
<reference evidence="2" key="1">
    <citation type="submission" date="2024-07" db="EMBL/GenBank/DDBJ databases">
        <title>Two chromosome-level genome assemblies of Korean endemic species Abeliophyllum distichum and Forsythia ovata (Oleaceae).</title>
        <authorList>
            <person name="Jang H."/>
        </authorList>
    </citation>
    <scope>NUCLEOTIDE SEQUENCE [LARGE SCALE GENOMIC DNA]</scope>
</reference>
<accession>A0ABD1SKZ1</accession>
<name>A0ABD1SKZ1_9LAMI</name>
<evidence type="ECO:0000313" key="1">
    <source>
        <dbReference type="EMBL" id="KAL2501394.1"/>
    </source>
</evidence>
<dbReference type="EMBL" id="JBFOLJ010000010">
    <property type="protein sequence ID" value="KAL2501394.1"/>
    <property type="molecule type" value="Genomic_DNA"/>
</dbReference>
<dbReference type="AlphaFoldDB" id="A0ABD1SKZ1"/>
<keyword evidence="2" id="KW-1185">Reference proteome</keyword>